<keyword evidence="2" id="KW-0732">Signal</keyword>
<dbReference type="AlphaFoldDB" id="A0A5B8LJG6"/>
<dbReference type="InterPro" id="IPR002053">
    <property type="entry name" value="Glyco_hydro_25"/>
</dbReference>
<keyword evidence="3" id="KW-0378">Hydrolase</keyword>
<feature type="chain" id="PRO_5022959343" evidence="2">
    <location>
        <begin position="23"/>
        <end position="237"/>
    </location>
</feature>
<dbReference type="InterPro" id="IPR017853">
    <property type="entry name" value="GH"/>
</dbReference>
<dbReference type="GO" id="GO:0016998">
    <property type="term" value="P:cell wall macromolecule catabolic process"/>
    <property type="evidence" value="ECO:0007669"/>
    <property type="project" value="InterPro"/>
</dbReference>
<evidence type="ECO:0000313" key="3">
    <source>
        <dbReference type="EMBL" id="QDZ08106.1"/>
    </source>
</evidence>
<evidence type="ECO:0000256" key="2">
    <source>
        <dbReference type="SAM" id="SignalP"/>
    </source>
</evidence>
<dbReference type="KEGG" id="spai:FPZ24_11955"/>
<evidence type="ECO:0000256" key="1">
    <source>
        <dbReference type="ARBA" id="ARBA00010646"/>
    </source>
</evidence>
<gene>
    <name evidence="3" type="ORF">FPZ24_11955</name>
</gene>
<comment type="similarity">
    <text evidence="1">Belongs to the glycosyl hydrolase 25 family.</text>
</comment>
<dbReference type="OrthoDB" id="5298492at2"/>
<dbReference type="PANTHER" id="PTHR34135:SF2">
    <property type="entry name" value="LYSOZYME"/>
    <property type="match status" value="1"/>
</dbReference>
<reference evidence="3 4" key="1">
    <citation type="submission" date="2019-07" db="EMBL/GenBank/DDBJ databases">
        <title>Full genome sequence of Sphingomonas sp. 4R-6-7(HKS19).</title>
        <authorList>
            <person name="Im W.-T."/>
        </authorList>
    </citation>
    <scope>NUCLEOTIDE SEQUENCE [LARGE SCALE GENOMIC DNA]</scope>
    <source>
        <strain evidence="3 4">HKS19</strain>
    </source>
</reference>
<proteinExistence type="inferred from homology"/>
<dbReference type="CDD" id="cd00599">
    <property type="entry name" value="GH25_muramidase"/>
    <property type="match status" value="1"/>
</dbReference>
<dbReference type="Proteomes" id="UP000315673">
    <property type="component" value="Chromosome"/>
</dbReference>
<dbReference type="SUPFAM" id="SSF51445">
    <property type="entry name" value="(Trans)glycosidases"/>
    <property type="match status" value="1"/>
</dbReference>
<accession>A0A5B8LJG6</accession>
<dbReference type="Pfam" id="PF01183">
    <property type="entry name" value="Glyco_hydro_25"/>
    <property type="match status" value="1"/>
</dbReference>
<dbReference type="GO" id="GO:0009253">
    <property type="term" value="P:peptidoglycan catabolic process"/>
    <property type="evidence" value="ECO:0007669"/>
    <property type="project" value="InterPro"/>
</dbReference>
<dbReference type="PANTHER" id="PTHR34135">
    <property type="entry name" value="LYSOZYME"/>
    <property type="match status" value="1"/>
</dbReference>
<protein>
    <submittedName>
        <fullName evidence="3">Glycoside hydrolase</fullName>
    </submittedName>
</protein>
<dbReference type="EMBL" id="CP042306">
    <property type="protein sequence ID" value="QDZ08106.1"/>
    <property type="molecule type" value="Genomic_DNA"/>
</dbReference>
<dbReference type="GO" id="GO:0016052">
    <property type="term" value="P:carbohydrate catabolic process"/>
    <property type="evidence" value="ECO:0007669"/>
    <property type="project" value="TreeGrafter"/>
</dbReference>
<sequence>MWNRRTILGATTAVAIAPRAFAVGSATSSINSIIDLHHDSRVEPGEAQRSGVSAIIHKSTEGGDFTDGRYQDRKKSAKALGLLWGSFHFANDAPVSTQLKNYLDFTAPEADEIMCLDFEDHHGHEMSKADAHTFIEGVREATRRYPMLYGGHWLRMQTGTKPDAIFAQCPLWYRRYAPRPIGIPTQIWDNYTLWQYTDGANYGGPQNKVNGISCDRNLFRGTEAELRAAWPFTHVQA</sequence>
<dbReference type="PROSITE" id="PS51904">
    <property type="entry name" value="GLYCOSYL_HYDROL_F25_2"/>
    <property type="match status" value="1"/>
</dbReference>
<dbReference type="Gene3D" id="3.20.20.80">
    <property type="entry name" value="Glycosidases"/>
    <property type="match status" value="1"/>
</dbReference>
<name>A0A5B8LJG6_9SPHN</name>
<feature type="signal peptide" evidence="2">
    <location>
        <begin position="1"/>
        <end position="22"/>
    </location>
</feature>
<dbReference type="RefSeq" id="WP_146572278.1">
    <property type="nucleotide sequence ID" value="NZ_CP042306.1"/>
</dbReference>
<evidence type="ECO:0000313" key="4">
    <source>
        <dbReference type="Proteomes" id="UP000315673"/>
    </source>
</evidence>
<keyword evidence="4" id="KW-1185">Reference proteome</keyword>
<organism evidence="3 4">
    <name type="scientific">Sphingomonas panacisoli</name>
    <dbReference type="NCBI Taxonomy" id="1813879"/>
    <lineage>
        <taxon>Bacteria</taxon>
        <taxon>Pseudomonadati</taxon>
        <taxon>Pseudomonadota</taxon>
        <taxon>Alphaproteobacteria</taxon>
        <taxon>Sphingomonadales</taxon>
        <taxon>Sphingomonadaceae</taxon>
        <taxon>Sphingomonas</taxon>
    </lineage>
</organism>
<dbReference type="GO" id="GO:0003796">
    <property type="term" value="F:lysozyme activity"/>
    <property type="evidence" value="ECO:0007669"/>
    <property type="project" value="InterPro"/>
</dbReference>